<evidence type="ECO:0000313" key="3">
    <source>
        <dbReference type="EMBL" id="PIC13458.1"/>
    </source>
</evidence>
<gene>
    <name evidence="3" type="ORF">B9Z55_027823</name>
</gene>
<name>A0A2G5SEG3_9PELO</name>
<dbReference type="Pfam" id="PF04435">
    <property type="entry name" value="SPK"/>
    <property type="match status" value="1"/>
</dbReference>
<feature type="compositionally biased region" description="Polar residues" evidence="1">
    <location>
        <begin position="329"/>
        <end position="338"/>
    </location>
</feature>
<accession>A0A2G5SEG3</accession>
<dbReference type="EMBL" id="PDUG01000013">
    <property type="protein sequence ID" value="PIC13458.1"/>
    <property type="molecule type" value="Genomic_DNA"/>
</dbReference>
<feature type="region of interest" description="Disordered" evidence="1">
    <location>
        <begin position="130"/>
        <end position="166"/>
    </location>
</feature>
<proteinExistence type="predicted"/>
<comment type="caution">
    <text evidence="3">The sequence shown here is derived from an EMBL/GenBank/DDBJ whole genome shotgun (WGS) entry which is preliminary data.</text>
</comment>
<feature type="domain" description="SPK" evidence="2">
    <location>
        <begin position="12"/>
        <end position="113"/>
    </location>
</feature>
<evidence type="ECO:0000313" key="4">
    <source>
        <dbReference type="Proteomes" id="UP000230233"/>
    </source>
</evidence>
<feature type="region of interest" description="Disordered" evidence="1">
    <location>
        <begin position="249"/>
        <end position="386"/>
    </location>
</feature>
<dbReference type="PANTHER" id="PTHR23362:SF0">
    <property type="entry name" value="CALPONIN-HOMOLOGY (CH) DOMAIN-CONTAINING PROTEIN-RELATED"/>
    <property type="match status" value="1"/>
</dbReference>
<feature type="compositionally biased region" description="Basic and acidic residues" evidence="1">
    <location>
        <begin position="288"/>
        <end position="303"/>
    </location>
</feature>
<dbReference type="AlphaFoldDB" id="A0A2G5SEG3"/>
<reference evidence="4" key="1">
    <citation type="submission" date="2017-10" db="EMBL/GenBank/DDBJ databases">
        <title>Rapid genome shrinkage in a self-fertile nematode reveals novel sperm competition proteins.</title>
        <authorList>
            <person name="Yin D."/>
            <person name="Schwarz E.M."/>
            <person name="Thomas C.G."/>
            <person name="Felde R.L."/>
            <person name="Korf I.F."/>
            <person name="Cutter A.D."/>
            <person name="Schartner C.M."/>
            <person name="Ralston E.J."/>
            <person name="Meyer B.J."/>
            <person name="Haag E.S."/>
        </authorList>
    </citation>
    <scope>NUCLEOTIDE SEQUENCE [LARGE SCALE GENOMIC DNA]</scope>
    <source>
        <strain evidence="4">JU1422</strain>
    </source>
</reference>
<dbReference type="Proteomes" id="UP000230233">
    <property type="component" value="Unassembled WGS sequence"/>
</dbReference>
<dbReference type="InterPro" id="IPR053315">
    <property type="entry name" value="Peptidase_C14A"/>
</dbReference>
<dbReference type="InterPro" id="IPR006570">
    <property type="entry name" value="SPK_dom"/>
</dbReference>
<sequence>MTEYSVMCEKALKFLSNNIKSYKQPENLLKWCELAKNEVGYEKSARAFEQVITKRLDRIQDFKRFTLIEKVRLVFLFSRPVCKAFVNELEVQKCIVVLSENKRITYFSSPDASCVFESYHITQQKYFKGKPVHKKKKTAVKPARKSQNVRKPKAAPPRQVIPNPQEVDDVEMGDEEDEGAPEQQPEVFDSFRDHDVNEEQYLIQYLKPEEDVDLINQYLYQEPPFNGRINYDDLDNGEHPEFIVPAEYQAPIQHNKRHQDSSQENAKRRKIDKPTELFNPPEFNGVELGKEGDEMAPEPKPEEFDGLIPTVSNGVNIQDQDDEARDQENNQAQNSIQNLEPEERGNVLAVNTHSEPPYNSPINSDNLDDGEHPELMVPNENQLPNPIQQNAKRSTVADVLNAQNQDVQARDQENNQALGQSNQSNVESERVVDAVEEAEEVIILDEKPEMPVPGTISLRKLVEQIETIAFNINLDGGFRQKTVRAVCLFKTRHQTTSIQNFNQLFNVFLSSLKVEKIQNPTGNSIKLVRLFEHFKRSLIRPLGEHLMADARKLLEEEIKMLEGSEEEIPLKSVQGKIDGLMHLITSSWTNLDE</sequence>
<feature type="compositionally biased region" description="Basic residues" evidence="1">
    <location>
        <begin position="130"/>
        <end position="153"/>
    </location>
</feature>
<evidence type="ECO:0000259" key="2">
    <source>
        <dbReference type="Pfam" id="PF04435"/>
    </source>
</evidence>
<evidence type="ECO:0000256" key="1">
    <source>
        <dbReference type="SAM" id="MobiDB-lite"/>
    </source>
</evidence>
<protein>
    <recommendedName>
        <fullName evidence="2">SPK domain-containing protein</fullName>
    </recommendedName>
</protein>
<dbReference type="PANTHER" id="PTHR23362">
    <property type="entry name" value="L-PLASTIN-RELATED"/>
    <property type="match status" value="1"/>
</dbReference>
<organism evidence="3 4">
    <name type="scientific">Caenorhabditis nigoni</name>
    <dbReference type="NCBI Taxonomy" id="1611254"/>
    <lineage>
        <taxon>Eukaryota</taxon>
        <taxon>Metazoa</taxon>
        <taxon>Ecdysozoa</taxon>
        <taxon>Nematoda</taxon>
        <taxon>Chromadorea</taxon>
        <taxon>Rhabditida</taxon>
        <taxon>Rhabditina</taxon>
        <taxon>Rhabditomorpha</taxon>
        <taxon>Rhabditoidea</taxon>
        <taxon>Rhabditidae</taxon>
        <taxon>Peloderinae</taxon>
        <taxon>Caenorhabditis</taxon>
    </lineage>
</organism>
<keyword evidence="4" id="KW-1185">Reference proteome</keyword>